<evidence type="ECO:0000256" key="2">
    <source>
        <dbReference type="ARBA" id="ARBA00022649"/>
    </source>
</evidence>
<dbReference type="Pfam" id="PF01934">
    <property type="entry name" value="HepT-like"/>
    <property type="match status" value="1"/>
</dbReference>
<evidence type="ECO:0000256" key="4">
    <source>
        <dbReference type="ARBA" id="ARBA00022741"/>
    </source>
</evidence>
<keyword evidence="3" id="KW-0540">Nuclease</keyword>
<protein>
    <submittedName>
        <fullName evidence="6">Uncharacterized protein with HEPN domain</fullName>
    </submittedName>
</protein>
<accession>A0A7W6ZPU3</accession>
<evidence type="ECO:0000256" key="1">
    <source>
        <dbReference type="ARBA" id="ARBA00022553"/>
    </source>
</evidence>
<dbReference type="GO" id="GO:0110001">
    <property type="term" value="C:toxin-antitoxin complex"/>
    <property type="evidence" value="ECO:0007669"/>
    <property type="project" value="InterPro"/>
</dbReference>
<dbReference type="InterPro" id="IPR008201">
    <property type="entry name" value="HepT-like"/>
</dbReference>
<dbReference type="GeneID" id="32528789"/>
<sequence>MSLDRLVAHLDRMQQAALETGQFIQRIDRDAFLSNVEKQRAVGMNLMMIGEMATRIMEEYPEFVIEHPDLPWRAIRGMRNRIAHGYFEIDLMAAWDTAQKSLPELLKQLDSIRHWRAEGE</sequence>
<keyword evidence="1" id="KW-0597">Phosphoprotein</keyword>
<proteinExistence type="predicted"/>
<keyword evidence="4" id="KW-0547">Nucleotide-binding</keyword>
<dbReference type="GO" id="GO:0004540">
    <property type="term" value="F:RNA nuclease activity"/>
    <property type="evidence" value="ECO:0007669"/>
    <property type="project" value="InterPro"/>
</dbReference>
<evidence type="ECO:0000313" key="6">
    <source>
        <dbReference type="EMBL" id="MBB4566095.1"/>
    </source>
</evidence>
<dbReference type="OrthoDB" id="4829434at2"/>
<comment type="caution">
    <text evidence="6">The sequence shown here is derived from an EMBL/GenBank/DDBJ whole genome shotgun (WGS) entry which is preliminary data.</text>
</comment>
<gene>
    <name evidence="6" type="ORF">GGE60_000183</name>
</gene>
<dbReference type="Proteomes" id="UP000543836">
    <property type="component" value="Unassembled WGS sequence"/>
</dbReference>
<organism evidence="6 7">
    <name type="scientific">Rhizobium leucaenae</name>
    <dbReference type="NCBI Taxonomy" id="29450"/>
    <lineage>
        <taxon>Bacteria</taxon>
        <taxon>Pseudomonadati</taxon>
        <taxon>Pseudomonadota</taxon>
        <taxon>Alphaproteobacteria</taxon>
        <taxon>Hyphomicrobiales</taxon>
        <taxon>Rhizobiaceae</taxon>
        <taxon>Rhizobium/Agrobacterium group</taxon>
        <taxon>Rhizobium</taxon>
    </lineage>
</organism>
<evidence type="ECO:0000313" key="7">
    <source>
        <dbReference type="Proteomes" id="UP000543836"/>
    </source>
</evidence>
<dbReference type="GO" id="GO:0016787">
    <property type="term" value="F:hydrolase activity"/>
    <property type="evidence" value="ECO:0007669"/>
    <property type="project" value="UniProtKB-KW"/>
</dbReference>
<evidence type="ECO:0000256" key="3">
    <source>
        <dbReference type="ARBA" id="ARBA00022722"/>
    </source>
</evidence>
<reference evidence="6 7" key="1">
    <citation type="submission" date="2020-08" db="EMBL/GenBank/DDBJ databases">
        <title>Genomic Encyclopedia of Type Strains, Phase IV (KMG-V): Genome sequencing to study the core and pangenomes of soil and plant-associated prokaryotes.</title>
        <authorList>
            <person name="Whitman W."/>
        </authorList>
    </citation>
    <scope>NUCLEOTIDE SEQUENCE [LARGE SCALE GENOMIC DNA]</scope>
    <source>
        <strain evidence="6 7">SEMIA 492</strain>
    </source>
</reference>
<dbReference type="AlphaFoldDB" id="A0A7W6ZPU3"/>
<name>A0A7W6ZPU3_9HYPH</name>
<evidence type="ECO:0000256" key="5">
    <source>
        <dbReference type="ARBA" id="ARBA00022801"/>
    </source>
</evidence>
<keyword evidence="7" id="KW-1185">Reference proteome</keyword>
<keyword evidence="5" id="KW-0378">Hydrolase</keyword>
<dbReference type="RefSeq" id="WP_028751780.1">
    <property type="nucleotide sequence ID" value="NZ_JACIIG010000001.1"/>
</dbReference>
<dbReference type="PANTHER" id="PTHR34139">
    <property type="entry name" value="UPF0331 PROTEIN MJ0127"/>
    <property type="match status" value="1"/>
</dbReference>
<dbReference type="EMBL" id="JACIIG010000001">
    <property type="protein sequence ID" value="MBB4566095.1"/>
    <property type="molecule type" value="Genomic_DNA"/>
</dbReference>
<dbReference type="PANTHER" id="PTHR34139:SF1">
    <property type="entry name" value="RNASE MJ1380-RELATED"/>
    <property type="match status" value="1"/>
</dbReference>
<keyword evidence="2" id="KW-1277">Toxin-antitoxin system</keyword>
<dbReference type="InterPro" id="IPR051813">
    <property type="entry name" value="HepT_RNase_toxin"/>
</dbReference>
<dbReference type="GO" id="GO:0000166">
    <property type="term" value="F:nucleotide binding"/>
    <property type="evidence" value="ECO:0007669"/>
    <property type="project" value="UniProtKB-KW"/>
</dbReference>